<keyword evidence="6" id="KW-0460">Magnesium</keyword>
<keyword evidence="4" id="KW-0479">Metal-binding</keyword>
<dbReference type="InterPro" id="IPR016039">
    <property type="entry name" value="Thiolase-like"/>
</dbReference>
<dbReference type="InterPro" id="IPR029069">
    <property type="entry name" value="HotDog_dom_sf"/>
</dbReference>
<dbReference type="Gene3D" id="6.10.140.1410">
    <property type="match status" value="1"/>
</dbReference>
<dbReference type="PROSITE" id="PS52004">
    <property type="entry name" value="KS3_2"/>
    <property type="match status" value="1"/>
</dbReference>
<comment type="catalytic activity">
    <reaction evidence="9">
        <text>acetyl-CoA + n malonyl-CoA + 2n NADPH + 4n H(+) = a long-chain-acyl-CoA + n CoA + n CO2 + 2n NADP(+).</text>
        <dbReference type="EC" id="2.3.1.86"/>
    </reaction>
</comment>
<dbReference type="Pfam" id="PF01575">
    <property type="entry name" value="MaoC_dehydratas"/>
    <property type="match status" value="1"/>
</dbReference>
<dbReference type="InterPro" id="IPR009081">
    <property type="entry name" value="PP-bd_ACP"/>
</dbReference>
<evidence type="ECO:0000256" key="6">
    <source>
        <dbReference type="ARBA" id="ARBA00022842"/>
    </source>
</evidence>
<dbReference type="InterPro" id="IPR041550">
    <property type="entry name" value="FASI_helical"/>
</dbReference>
<dbReference type="Pfam" id="PF13452">
    <property type="entry name" value="FAS1_DH_region"/>
    <property type="match status" value="1"/>
</dbReference>
<keyword evidence="1" id="KW-0596">Phosphopantetheine</keyword>
<dbReference type="SUPFAM" id="SSF53901">
    <property type="entry name" value="Thiolase-like"/>
    <property type="match status" value="2"/>
</dbReference>
<dbReference type="SUPFAM" id="SSF51735">
    <property type="entry name" value="NAD(P)-binding Rossmann-fold domains"/>
    <property type="match status" value="1"/>
</dbReference>
<feature type="compositionally biased region" description="Basic and acidic residues" evidence="12">
    <location>
        <begin position="2000"/>
        <end position="2009"/>
    </location>
</feature>
<dbReference type="InterPro" id="IPR050830">
    <property type="entry name" value="Fungal_FAS"/>
</dbReference>
<dbReference type="GO" id="GO:0004312">
    <property type="term" value="F:fatty acid synthase activity"/>
    <property type="evidence" value="ECO:0007669"/>
    <property type="project" value="InterPro"/>
</dbReference>
<keyword evidence="2" id="KW-0597">Phosphoprotein</keyword>
<feature type="non-terminal residue" evidence="15">
    <location>
        <position position="1"/>
    </location>
</feature>
<dbReference type="Pfam" id="PF22235">
    <property type="entry name" value="FAS1_thioest_ins"/>
    <property type="match status" value="1"/>
</dbReference>
<dbReference type="FunFam" id="3.40.366.10:FF:000003">
    <property type="entry name" value="Fatty acid synthase subunit beta dehydratase"/>
    <property type="match status" value="1"/>
</dbReference>
<dbReference type="InterPro" id="IPR008278">
    <property type="entry name" value="4-PPantetheinyl_Trfase_dom"/>
</dbReference>
<reference evidence="15" key="1">
    <citation type="submission" date="2015-04" db="EMBL/GenBank/DDBJ databases">
        <title>The genome sequence of the plant pathogenic Rhizarian Plasmodiophora brassicae reveals insights in its biotrophic life cycle and the origin of chitin synthesis.</title>
        <authorList>
            <person name="Schwelm A."/>
            <person name="Fogelqvist J."/>
            <person name="Knaust A."/>
            <person name="Julke S."/>
            <person name="Lilja T."/>
            <person name="Dhandapani V."/>
            <person name="Bonilla-Rosso G."/>
            <person name="Karlsson M."/>
            <person name="Shevchenko A."/>
            <person name="Choi S.R."/>
            <person name="Kim H.G."/>
            <person name="Park J.Y."/>
            <person name="Lim Y.P."/>
            <person name="Ludwig-Muller J."/>
            <person name="Dixelius C."/>
        </authorList>
    </citation>
    <scope>NUCLEOTIDE SEQUENCE</scope>
    <source>
        <tissue evidence="15">Potato root galls</tissue>
    </source>
</reference>
<evidence type="ECO:0000256" key="5">
    <source>
        <dbReference type="ARBA" id="ARBA00022801"/>
    </source>
</evidence>
<dbReference type="Gene3D" id="6.10.140.1400">
    <property type="match status" value="1"/>
</dbReference>
<dbReference type="GO" id="GO:0005835">
    <property type="term" value="C:fatty acid synthase complex"/>
    <property type="evidence" value="ECO:0007669"/>
    <property type="project" value="InterPro"/>
</dbReference>
<evidence type="ECO:0000256" key="9">
    <source>
        <dbReference type="ARBA" id="ARBA00048237"/>
    </source>
</evidence>
<dbReference type="Pfam" id="PF01648">
    <property type="entry name" value="ACPS"/>
    <property type="match status" value="1"/>
</dbReference>
<dbReference type="InterPro" id="IPR014030">
    <property type="entry name" value="Ketoacyl_synth_N"/>
</dbReference>
<dbReference type="FunFam" id="3.90.25.70:FF:000001">
    <property type="entry name" value="Fatty acid synthase subunit alpha"/>
    <property type="match status" value="1"/>
</dbReference>
<evidence type="ECO:0000256" key="3">
    <source>
        <dbReference type="ARBA" id="ARBA00022679"/>
    </source>
</evidence>
<dbReference type="Gene3D" id="3.40.366.10">
    <property type="entry name" value="Malonyl-Coenzyme A Acyl Carrier Protein, domain 2"/>
    <property type="match status" value="1"/>
</dbReference>
<dbReference type="Pfam" id="PF18325">
    <property type="entry name" value="Fas_alpha_ACP"/>
    <property type="match status" value="1"/>
</dbReference>
<dbReference type="InterPro" id="IPR014043">
    <property type="entry name" value="Acyl_transferase_dom"/>
</dbReference>
<protein>
    <submittedName>
        <fullName evidence="15">Uncharacterized protein</fullName>
    </submittedName>
</protein>
<evidence type="ECO:0000259" key="13">
    <source>
        <dbReference type="PROSITE" id="PS50075"/>
    </source>
</evidence>
<evidence type="ECO:0000256" key="4">
    <source>
        <dbReference type="ARBA" id="ARBA00022723"/>
    </source>
</evidence>
<dbReference type="Gene3D" id="3.90.470.20">
    <property type="entry name" value="4'-phosphopantetheinyl transferase domain"/>
    <property type="match status" value="1"/>
</dbReference>
<dbReference type="Gene3D" id="3.90.25.70">
    <property type="match status" value="1"/>
</dbReference>
<dbReference type="Pfam" id="PF00698">
    <property type="entry name" value="Acyl_transf_1"/>
    <property type="match status" value="1"/>
</dbReference>
<dbReference type="SUPFAM" id="SSF56214">
    <property type="entry name" value="4'-phosphopantetheinyl transferase"/>
    <property type="match status" value="1"/>
</dbReference>
<dbReference type="InterPro" id="IPR004568">
    <property type="entry name" value="Ppantetheine-prot_Trfase_dom"/>
</dbReference>
<dbReference type="Gene3D" id="3.40.50.720">
    <property type="entry name" value="NAD(P)-binding Rossmann-like Domain"/>
    <property type="match status" value="2"/>
</dbReference>
<dbReference type="InterPro" id="IPR036291">
    <property type="entry name" value="NAD(P)-bd_dom_sf"/>
</dbReference>
<dbReference type="InterPro" id="IPR020841">
    <property type="entry name" value="PKS_Beta-ketoAc_synthase_dom"/>
</dbReference>
<dbReference type="InterPro" id="IPR003965">
    <property type="entry name" value="Fatty_acid_synthase"/>
</dbReference>
<evidence type="ECO:0000256" key="7">
    <source>
        <dbReference type="ARBA" id="ARBA00022857"/>
    </source>
</evidence>
<feature type="domain" description="Carrier" evidence="13">
    <location>
        <begin position="876"/>
        <end position="956"/>
    </location>
</feature>
<comment type="catalytic activity">
    <reaction evidence="11">
        <text>a fatty acyl-[ACP] + malonyl-[ACP] + H(+) = a 3-oxoacyl-[ACP] + holo-[ACP] + CO2</text>
        <dbReference type="Rhea" id="RHEA:22836"/>
        <dbReference type="Rhea" id="RHEA-COMP:9623"/>
        <dbReference type="Rhea" id="RHEA-COMP:9685"/>
        <dbReference type="Rhea" id="RHEA-COMP:9916"/>
        <dbReference type="Rhea" id="RHEA-COMP:14125"/>
        <dbReference type="ChEBI" id="CHEBI:15378"/>
        <dbReference type="ChEBI" id="CHEBI:16526"/>
        <dbReference type="ChEBI" id="CHEBI:64479"/>
        <dbReference type="ChEBI" id="CHEBI:78449"/>
        <dbReference type="ChEBI" id="CHEBI:78776"/>
        <dbReference type="ChEBI" id="CHEBI:138651"/>
        <dbReference type="EC" id="2.3.1.41"/>
    </reaction>
</comment>
<dbReference type="PROSITE" id="PS50075">
    <property type="entry name" value="CARRIER"/>
    <property type="match status" value="1"/>
</dbReference>
<dbReference type="InterPro" id="IPR037143">
    <property type="entry name" value="4-PPantetheinyl_Trfase_dom_sf"/>
</dbReference>
<dbReference type="InterPro" id="IPR002539">
    <property type="entry name" value="MaoC-like_dom"/>
</dbReference>
<dbReference type="SUPFAM" id="SSF52151">
    <property type="entry name" value="FabD/lysophospholipase-like"/>
    <property type="match status" value="1"/>
</dbReference>
<dbReference type="CDD" id="cd00828">
    <property type="entry name" value="elong_cond_enzymes"/>
    <property type="match status" value="1"/>
</dbReference>
<keyword evidence="8" id="KW-0560">Oxidoreductase</keyword>
<evidence type="ECO:0000259" key="14">
    <source>
        <dbReference type="PROSITE" id="PS52004"/>
    </source>
</evidence>
<dbReference type="GO" id="GO:0008897">
    <property type="term" value="F:holo-[acyl-carrier-protein] synthase activity"/>
    <property type="evidence" value="ECO:0007669"/>
    <property type="project" value="InterPro"/>
</dbReference>
<dbReference type="InterPro" id="IPR016035">
    <property type="entry name" value="Acyl_Trfase/lysoPLipase"/>
</dbReference>
<evidence type="ECO:0000256" key="12">
    <source>
        <dbReference type="SAM" id="MobiDB-lite"/>
    </source>
</evidence>
<dbReference type="EMBL" id="HACM01001535">
    <property type="protein sequence ID" value="CRZ01977.1"/>
    <property type="molecule type" value="Transcribed_RNA"/>
</dbReference>
<evidence type="ECO:0000256" key="2">
    <source>
        <dbReference type="ARBA" id="ARBA00022553"/>
    </source>
</evidence>
<name>A0A0H5QK29_9EUKA</name>
<dbReference type="InterPro" id="IPR039569">
    <property type="entry name" value="FAS1-like_DH_region"/>
</dbReference>
<proteinExistence type="predicted"/>
<dbReference type="Pfam" id="PF02801">
    <property type="entry name" value="Ketoacyl-synt_C"/>
    <property type="match status" value="1"/>
</dbReference>
<sequence length="2535" mass="279326">PMDFAMVAGWKSIICALFPKFIDADLLKLVHLSNSFRMLDPSDRALQDGDVVSASSQIESVVNTASGKILQVKGIVSRNSKPMIQIVSKFMYRGTFSDFDTTFDKTTHDPMSVELKAQKDIAVLESRSWFVKDPEGPTLLPGSTLIFRLESYYEFAGQSVYNKVVTTGKVSMQISTKEFVDVGLIRFKHAGSCYGNPVLDYLNRNGSKIERTIMFDNGGYSMLPKGAAFSSAFTSPALNIEYSRISGDVNPIHTSPYVAMLADLPGTITHGMWTSAATKKFVEIFAAGNNPEAVRAYNVNFVDMVLPGEKLETKLTHIGMEDGKKLVKVQSLKQDGTVVLEGTAEVDQPTTAFVFTGQGSQSTGMGMDLYDSSPIARAIWDRADKHFMDTYGVSIIDIVKNNPNERTVNFGNRLGTAIRKNYQALTIDVLLPGGSTISKPLFPEITDDSESFTFTSPSGLLSATQFTQPALTLMEKAAFEDMKSKGLVPSLCAFAGHSLGEYSALASIADVLTVETLVDVVFYRGLSMQSAVPRDAIGRSNYGMVAVSPIRVRDPLFDEKALKALVGFIHKESKGLLEIVNYNIEKEQYVVAGDLVCLETLKEVLNLFRMRKISWKYLAGLAPAELSQMVSKILADVQSLAEPGTTFVALNRGLATTPLAGIDVPFHSSFLRGGVPAFREYLSSRIKESWIDVHLLINRYIPNVIAEPFQLSRDYIDRVFAITDSERLHHILVNWSDELFASAAQQQKLGHTLLIELLAYQFASPVMWIKTQDVLLKKFGVMRLIELGPRSVLRDMTMKTLQKKEFADSDVANCYRRENLCYARDRDLIYYVDTQPDDEDDAPGSVSTPMAPSAVVAAPVSVAAAPTGVSVDHIADAPIPALDVLRSIIAHKLKRKVTEVPLTQSIKDIVGGKSTMQNEILGDLAKEFGSDLVPDKSEELPIQDLSNLLSPLHSGNLGSYTSTMVNKLVSSKFPGGFGLSHAKKLLADSFGLGALRSDALLLHAATMEPTNRFGSEDDVVAWMSTAVSSYCALAGIQLAVSSSAARQDSQVAVVSSAELISMQMRIDNQIRDQLEGYAKFLGIDLREGFNNLEKEQAALRQAIAEIDFWVAEHGHEYADGIKPVFDPLKVRTYDSYWNWVHQDALLLFYDIIYGRLTHVDRAIITKCIHMMNRSNPRLLQHLRYKIMKDTDVTLGPTYKLAKELGTVLIDNIESVADAAPVYRDVAVPTGPRTTISESGEIQYTEVPRPGVSKFEDFVREMKQGSDLTAQGSANNRSPFIFLKSRDSDDPNVWNFDDAKTQTYFNALESMVKDGITFRGKHVLVTGCGEGSIGGEIVKALLAGGAQVIATTSRLVKPVHDYFRQLYERHGSNGSRLIVFQFNQGSKQDVDALINYIYNPDPKKGLGVDLDYVIPFAAISENGRSLFSIDSRSELAHRIMLTNVYRLLGNVASKKRDLRQHTRPAQVLLPLSPNHGIFGNDGLYSESKLGLESLMSRWESEDWGDYLTIVGTVIGWTRGTRLMTENNLIAEGIEAKGVRTFSTSEMAYCIVGLMHFSVARLSQEAPLVADLSGGMKLVHNLKALSTELRSFLTESSSIRRAISREDEAQSKVMVGPAFEQTKTHTVSPRANLKFQLPEIPTDTQLKSLEYLQGMLDLDRVVVVTGYGEVGPYGNARTRWEMEAFGEFSLEGCIELSWIMGYIKYISNRRNKDGSLFSGWVDAVTESPVHDYEVKKQYEERILKHTGIRMIEAELFQGYNPEKKQMLQEIVIDRDMPAFECSKEEADNFKRQHGDLVDIVPGASPAQLTARLKKGATLYIPKALRFDRLVAGQIPTGWDAQRYGVPKDIVDQVDPVTLYVLVSTVDALVSSGITDPYEFYKYVHISEVGNTAGGGVGGMVALRAMYKNRFLDKPVQKDILQESFINTMPAWVNLLLLSSAGPIKSPVGACATAVQSIEIGIDTLLSGKAKVVICGGYDDFTEEGSQEFANMGATSNSVNELAHGREPREMCRPATSSRGGFMESHGAGIHILMTASVAIEMGVPIYGIIAHTSTAMDKAGRSIPAPGQGILSTARESHDCRPSPLLDIEYRARRLKKNREMIKASAESDLEEMYMEAKRIPSSERQQFIQERSEFIQKETERQHKHALATWSHDFAKGDASIAPLRAALAVYGLNIDDINVASFHGTGTKANDINESEVVDKQLKHLGRSEGNVIPSIFQKYLTGHPKGAAAAWMLNGMLNVLNTGIVPGNRNADNIDSAMGRLEFVIYPSRSIQTDGLKAGLLKSFGFGQVGGECLVVHSKYLFASLPQSQFESYKAKRTVRQQNMFRYLHDSLVGTSSYVQVKASPPFTPQQESAVYLDPLARAEFDRAKQTFTFSGYEGRRAAAKPKLSLENLFQDLVQTTPDLRSINPGIGCDHEWIADFPFSPEFVERNFTPVEIAYCQSTPDPISSFAGRWCAKEAVLKSISDFATKNQQLWTRGAAAPLNDIEILPSKSGAPQVVLHGEAKDKAASVGVQSIKVTISHSSTSAEAGAFSF</sequence>
<dbReference type="NCBIfam" id="TIGR00556">
    <property type="entry name" value="pantethn_trn"/>
    <property type="match status" value="1"/>
</dbReference>
<dbReference type="Gene3D" id="3.40.47.10">
    <property type="match status" value="2"/>
</dbReference>
<dbReference type="GO" id="GO:0004316">
    <property type="term" value="F:3-oxoacyl-[acyl-carrier-protein] reductase (NADPH) activity"/>
    <property type="evidence" value="ECO:0007669"/>
    <property type="project" value="UniProtKB-EC"/>
</dbReference>
<dbReference type="InterPro" id="IPR001227">
    <property type="entry name" value="Ac_transferase_dom_sf"/>
</dbReference>
<dbReference type="GO" id="GO:0006633">
    <property type="term" value="P:fatty acid biosynthetic process"/>
    <property type="evidence" value="ECO:0007669"/>
    <property type="project" value="InterPro"/>
</dbReference>
<dbReference type="PRINTS" id="PR01483">
    <property type="entry name" value="FASYNTHASE"/>
</dbReference>
<dbReference type="InterPro" id="IPR047224">
    <property type="entry name" value="FAS_alpha_su_C"/>
</dbReference>
<evidence type="ECO:0000256" key="1">
    <source>
        <dbReference type="ARBA" id="ARBA00022450"/>
    </source>
</evidence>
<dbReference type="GO" id="GO:0016787">
    <property type="term" value="F:hydrolase activity"/>
    <property type="evidence" value="ECO:0007669"/>
    <property type="project" value="UniProtKB-KW"/>
</dbReference>
<dbReference type="Pfam" id="PF18314">
    <property type="entry name" value="FAS_I_H"/>
    <property type="match status" value="1"/>
</dbReference>
<dbReference type="InterPro" id="IPR014031">
    <property type="entry name" value="Ketoacyl_synth_C"/>
</dbReference>
<keyword evidence="5" id="KW-0378">Hydrolase</keyword>
<feature type="region of interest" description="Disordered" evidence="12">
    <location>
        <begin position="1997"/>
        <end position="2017"/>
    </location>
</feature>
<evidence type="ECO:0000256" key="10">
    <source>
        <dbReference type="ARBA" id="ARBA00048508"/>
    </source>
</evidence>
<dbReference type="SMART" id="SM00827">
    <property type="entry name" value="PKS_AT"/>
    <property type="match status" value="1"/>
</dbReference>
<dbReference type="Gene3D" id="6.10.250.1930">
    <property type="match status" value="1"/>
</dbReference>
<keyword evidence="3" id="KW-0808">Transferase</keyword>
<organism evidence="15">
    <name type="scientific">Spongospora subterranea</name>
    <dbReference type="NCBI Taxonomy" id="70186"/>
    <lineage>
        <taxon>Eukaryota</taxon>
        <taxon>Sar</taxon>
        <taxon>Rhizaria</taxon>
        <taxon>Endomyxa</taxon>
        <taxon>Phytomyxea</taxon>
        <taxon>Plasmodiophorida</taxon>
        <taxon>Plasmodiophoridae</taxon>
        <taxon>Spongospora</taxon>
    </lineage>
</organism>
<keyword evidence="7" id="KW-0521">NADP</keyword>
<dbReference type="PANTHER" id="PTHR10982:SF21">
    <property type="entry name" value="FATTY ACID SYNTHASE SUBUNIT BETA"/>
    <property type="match status" value="1"/>
</dbReference>
<evidence type="ECO:0000256" key="8">
    <source>
        <dbReference type="ARBA" id="ARBA00023002"/>
    </source>
</evidence>
<dbReference type="GO" id="GO:0004315">
    <property type="term" value="F:3-oxoacyl-[acyl-carrier-protein] synthase activity"/>
    <property type="evidence" value="ECO:0007669"/>
    <property type="project" value="UniProtKB-EC"/>
</dbReference>
<accession>A0A0H5QK29</accession>
<dbReference type="InterPro" id="IPR018201">
    <property type="entry name" value="Ketoacyl_synth_AS"/>
</dbReference>
<dbReference type="GO" id="GO:0000287">
    <property type="term" value="F:magnesium ion binding"/>
    <property type="evidence" value="ECO:0007669"/>
    <property type="project" value="InterPro"/>
</dbReference>
<dbReference type="Gene3D" id="6.10.60.10">
    <property type="match status" value="1"/>
</dbReference>
<dbReference type="CDD" id="cd03447">
    <property type="entry name" value="FAS_MaoC"/>
    <property type="match status" value="1"/>
</dbReference>
<dbReference type="PANTHER" id="PTHR10982">
    <property type="entry name" value="MALONYL COA-ACYL CARRIER PROTEIN TRANSACYLASE"/>
    <property type="match status" value="1"/>
</dbReference>
<dbReference type="Gene3D" id="3.10.129.10">
    <property type="entry name" value="Hotdog Thioesterase"/>
    <property type="match status" value="1"/>
</dbReference>
<evidence type="ECO:0000256" key="11">
    <source>
        <dbReference type="ARBA" id="ARBA00049541"/>
    </source>
</evidence>
<dbReference type="Pfam" id="PF00109">
    <property type="entry name" value="ketoacyl-synt"/>
    <property type="match status" value="1"/>
</dbReference>
<feature type="domain" description="Ketosynthase family 3 (KS3)" evidence="14">
    <location>
        <begin position="1762"/>
        <end position="2298"/>
    </location>
</feature>
<dbReference type="GO" id="GO:0004321">
    <property type="term" value="F:fatty-acyl-CoA synthase activity"/>
    <property type="evidence" value="ECO:0007669"/>
    <property type="project" value="UniProtKB-EC"/>
</dbReference>
<dbReference type="CDD" id="cd08950">
    <property type="entry name" value="KR_fFAS_SDR_c_like"/>
    <property type="match status" value="1"/>
</dbReference>
<dbReference type="SUPFAM" id="SSF54637">
    <property type="entry name" value="Thioesterase/thiol ester dehydrase-isomerase"/>
    <property type="match status" value="1"/>
</dbReference>
<comment type="catalytic activity">
    <reaction evidence="10">
        <text>a (3R)-hydroxyacyl-[ACP] + NADP(+) = a 3-oxoacyl-[ACP] + NADPH + H(+)</text>
        <dbReference type="Rhea" id="RHEA:17397"/>
        <dbReference type="Rhea" id="RHEA-COMP:9916"/>
        <dbReference type="Rhea" id="RHEA-COMP:9945"/>
        <dbReference type="ChEBI" id="CHEBI:15378"/>
        <dbReference type="ChEBI" id="CHEBI:57783"/>
        <dbReference type="ChEBI" id="CHEBI:58349"/>
        <dbReference type="ChEBI" id="CHEBI:78776"/>
        <dbReference type="ChEBI" id="CHEBI:78827"/>
        <dbReference type="EC" id="1.1.1.100"/>
    </reaction>
</comment>
<dbReference type="PROSITE" id="PS00606">
    <property type="entry name" value="KS3_1"/>
    <property type="match status" value="1"/>
</dbReference>
<dbReference type="InterPro" id="IPR040899">
    <property type="entry name" value="Fas_alpha_ACP"/>
</dbReference>
<evidence type="ECO:0000313" key="15">
    <source>
        <dbReference type="EMBL" id="CRZ01977.1"/>
    </source>
</evidence>